<dbReference type="Proteomes" id="UP000324222">
    <property type="component" value="Unassembled WGS sequence"/>
</dbReference>
<evidence type="ECO:0000256" key="1">
    <source>
        <dbReference type="SAM" id="SignalP"/>
    </source>
</evidence>
<sequence>MILLFLALLWLRASCFVSSDVPFIPSEMALVHVPGCGVHARRARRGRRQRGIHGLVFMFGLVDEDEGVSSVSRRRKHQGGIQDWLRAEAAWQEAAAVVVVGARWLHKKCRAAFPYPAHNLPARQIIPISIRP</sequence>
<evidence type="ECO:0000313" key="2">
    <source>
        <dbReference type="EMBL" id="MPC64043.1"/>
    </source>
</evidence>
<keyword evidence="1" id="KW-0732">Signal</keyword>
<organism evidence="2 3">
    <name type="scientific">Portunus trituberculatus</name>
    <name type="common">Swimming crab</name>
    <name type="synonym">Neptunus trituberculatus</name>
    <dbReference type="NCBI Taxonomy" id="210409"/>
    <lineage>
        <taxon>Eukaryota</taxon>
        <taxon>Metazoa</taxon>
        <taxon>Ecdysozoa</taxon>
        <taxon>Arthropoda</taxon>
        <taxon>Crustacea</taxon>
        <taxon>Multicrustacea</taxon>
        <taxon>Malacostraca</taxon>
        <taxon>Eumalacostraca</taxon>
        <taxon>Eucarida</taxon>
        <taxon>Decapoda</taxon>
        <taxon>Pleocyemata</taxon>
        <taxon>Brachyura</taxon>
        <taxon>Eubrachyura</taxon>
        <taxon>Portunoidea</taxon>
        <taxon>Portunidae</taxon>
        <taxon>Portuninae</taxon>
        <taxon>Portunus</taxon>
    </lineage>
</organism>
<gene>
    <name evidence="2" type="ORF">E2C01_058153</name>
</gene>
<dbReference type="AlphaFoldDB" id="A0A5B7H1W1"/>
<accession>A0A5B7H1W1</accession>
<protein>
    <recommendedName>
        <fullName evidence="4">Secreted protein</fullName>
    </recommendedName>
</protein>
<feature type="signal peptide" evidence="1">
    <location>
        <begin position="1"/>
        <end position="15"/>
    </location>
</feature>
<name>A0A5B7H1W1_PORTR</name>
<evidence type="ECO:0008006" key="4">
    <source>
        <dbReference type="Google" id="ProtNLM"/>
    </source>
</evidence>
<comment type="caution">
    <text evidence="2">The sequence shown here is derived from an EMBL/GenBank/DDBJ whole genome shotgun (WGS) entry which is preliminary data.</text>
</comment>
<proteinExistence type="predicted"/>
<evidence type="ECO:0000313" key="3">
    <source>
        <dbReference type="Proteomes" id="UP000324222"/>
    </source>
</evidence>
<feature type="chain" id="PRO_5023150953" description="Secreted protein" evidence="1">
    <location>
        <begin position="16"/>
        <end position="132"/>
    </location>
</feature>
<dbReference type="EMBL" id="VSRR010021583">
    <property type="protein sequence ID" value="MPC64043.1"/>
    <property type="molecule type" value="Genomic_DNA"/>
</dbReference>
<reference evidence="2 3" key="1">
    <citation type="submission" date="2019-05" db="EMBL/GenBank/DDBJ databases">
        <title>Another draft genome of Portunus trituberculatus and its Hox gene families provides insights of decapod evolution.</title>
        <authorList>
            <person name="Jeong J.-H."/>
            <person name="Song I."/>
            <person name="Kim S."/>
            <person name="Choi T."/>
            <person name="Kim D."/>
            <person name="Ryu S."/>
            <person name="Kim W."/>
        </authorList>
    </citation>
    <scope>NUCLEOTIDE SEQUENCE [LARGE SCALE GENOMIC DNA]</scope>
    <source>
        <tissue evidence="2">Muscle</tissue>
    </source>
</reference>
<keyword evidence="3" id="KW-1185">Reference proteome</keyword>